<dbReference type="EMBL" id="JAGFNK010000046">
    <property type="protein sequence ID" value="KAI9510262.1"/>
    <property type="molecule type" value="Genomic_DNA"/>
</dbReference>
<gene>
    <name evidence="1" type="ORF">F5148DRAFT_618010</name>
</gene>
<protein>
    <submittedName>
        <fullName evidence="1">Uncharacterized protein</fullName>
    </submittedName>
</protein>
<name>A0ACC0UFI5_9AGAM</name>
<organism evidence="1 2">
    <name type="scientific">Russula earlei</name>
    <dbReference type="NCBI Taxonomy" id="71964"/>
    <lineage>
        <taxon>Eukaryota</taxon>
        <taxon>Fungi</taxon>
        <taxon>Dikarya</taxon>
        <taxon>Basidiomycota</taxon>
        <taxon>Agaricomycotina</taxon>
        <taxon>Agaricomycetes</taxon>
        <taxon>Russulales</taxon>
        <taxon>Russulaceae</taxon>
        <taxon>Russula</taxon>
    </lineage>
</organism>
<sequence length="190" mass="20285">MLFSVAGAKGAVSHQPRAFRRSGRLICQWLWLAVGGGDLTRTSRRGTGVATGRGGALYGTACMVMYCIVPVPVRVGQVSWPSLSPPSHPPSNAPAPPQHVSLQSSSTQKRAPPPTPPLFPLEKFFLPFSSRPCRVCNARAPRDSLCMVVRPTTADGRKDRDSARLGSATWQEACARGLQSSKGAPRPARA</sequence>
<comment type="caution">
    <text evidence="1">The sequence shown here is derived from an EMBL/GenBank/DDBJ whole genome shotgun (WGS) entry which is preliminary data.</text>
</comment>
<evidence type="ECO:0000313" key="2">
    <source>
        <dbReference type="Proteomes" id="UP001207468"/>
    </source>
</evidence>
<accession>A0ACC0UFI5</accession>
<keyword evidence="2" id="KW-1185">Reference proteome</keyword>
<reference evidence="1" key="1">
    <citation type="submission" date="2021-03" db="EMBL/GenBank/DDBJ databases">
        <title>Evolutionary priming and transition to the ectomycorrhizal habit in an iconic lineage of mushroom-forming fungi: is preadaptation a requirement?</title>
        <authorList>
            <consortium name="DOE Joint Genome Institute"/>
            <person name="Looney B.P."/>
            <person name="Miyauchi S."/>
            <person name="Morin E."/>
            <person name="Drula E."/>
            <person name="Courty P.E."/>
            <person name="Chicoki N."/>
            <person name="Fauchery L."/>
            <person name="Kohler A."/>
            <person name="Kuo A."/>
            <person name="LaButti K."/>
            <person name="Pangilinan J."/>
            <person name="Lipzen A."/>
            <person name="Riley R."/>
            <person name="Andreopoulos W."/>
            <person name="He G."/>
            <person name="Johnson J."/>
            <person name="Barry K.W."/>
            <person name="Grigoriev I.V."/>
            <person name="Nagy L."/>
            <person name="Hibbett D."/>
            <person name="Henrissat B."/>
            <person name="Matheny P.B."/>
            <person name="Labbe J."/>
            <person name="Martin A.F."/>
        </authorList>
    </citation>
    <scope>NUCLEOTIDE SEQUENCE</scope>
    <source>
        <strain evidence="1">BPL698</strain>
    </source>
</reference>
<evidence type="ECO:0000313" key="1">
    <source>
        <dbReference type="EMBL" id="KAI9510262.1"/>
    </source>
</evidence>
<dbReference type="Proteomes" id="UP001207468">
    <property type="component" value="Unassembled WGS sequence"/>
</dbReference>
<proteinExistence type="predicted"/>